<evidence type="ECO:0000313" key="5">
    <source>
        <dbReference type="Proteomes" id="UP001465976"/>
    </source>
</evidence>
<evidence type="ECO:0000256" key="2">
    <source>
        <dbReference type="SAM" id="SignalP"/>
    </source>
</evidence>
<evidence type="ECO:0000313" key="4">
    <source>
        <dbReference type="EMBL" id="KAL0563579.1"/>
    </source>
</evidence>
<dbReference type="PANTHER" id="PTHR10039">
    <property type="entry name" value="AMELOGENIN"/>
    <property type="match status" value="1"/>
</dbReference>
<dbReference type="InterPro" id="IPR027417">
    <property type="entry name" value="P-loop_NTPase"/>
</dbReference>
<dbReference type="InterPro" id="IPR056884">
    <property type="entry name" value="NPHP3-like_N"/>
</dbReference>
<protein>
    <recommendedName>
        <fullName evidence="3">Nephrocystin 3-like N-terminal domain-containing protein</fullName>
    </recommendedName>
</protein>
<comment type="caution">
    <text evidence="4">The sequence shown here is derived from an EMBL/GenBank/DDBJ whole genome shotgun (WGS) entry which is preliminary data.</text>
</comment>
<name>A0ABR3EL14_9AGAR</name>
<dbReference type="Gene3D" id="3.40.50.300">
    <property type="entry name" value="P-loop containing nucleotide triphosphate hydrolases"/>
    <property type="match status" value="1"/>
</dbReference>
<dbReference type="SUPFAM" id="SSF52540">
    <property type="entry name" value="P-loop containing nucleoside triphosphate hydrolases"/>
    <property type="match status" value="1"/>
</dbReference>
<gene>
    <name evidence="4" type="ORF">V5O48_018488</name>
</gene>
<feature type="domain" description="Nephrocystin 3-like N-terminal" evidence="3">
    <location>
        <begin position="146"/>
        <end position="255"/>
    </location>
</feature>
<feature type="non-terminal residue" evidence="4">
    <location>
        <position position="525"/>
    </location>
</feature>
<organism evidence="4 5">
    <name type="scientific">Marasmius crinis-equi</name>
    <dbReference type="NCBI Taxonomy" id="585013"/>
    <lineage>
        <taxon>Eukaryota</taxon>
        <taxon>Fungi</taxon>
        <taxon>Dikarya</taxon>
        <taxon>Basidiomycota</taxon>
        <taxon>Agaricomycotina</taxon>
        <taxon>Agaricomycetes</taxon>
        <taxon>Agaricomycetidae</taxon>
        <taxon>Agaricales</taxon>
        <taxon>Marasmiineae</taxon>
        <taxon>Marasmiaceae</taxon>
        <taxon>Marasmius</taxon>
    </lineage>
</organism>
<dbReference type="Proteomes" id="UP001465976">
    <property type="component" value="Unassembled WGS sequence"/>
</dbReference>
<dbReference type="PANTHER" id="PTHR10039:SF16">
    <property type="entry name" value="GPI INOSITOL-DEACYLASE"/>
    <property type="match status" value="1"/>
</dbReference>
<proteinExistence type="predicted"/>
<keyword evidence="1" id="KW-0677">Repeat</keyword>
<keyword evidence="2" id="KW-0732">Signal</keyword>
<keyword evidence="5" id="KW-1185">Reference proteome</keyword>
<evidence type="ECO:0000259" key="3">
    <source>
        <dbReference type="Pfam" id="PF24883"/>
    </source>
</evidence>
<reference evidence="4 5" key="1">
    <citation type="submission" date="2024-02" db="EMBL/GenBank/DDBJ databases">
        <title>A draft genome for the cacao thread blight pathogen Marasmius crinis-equi.</title>
        <authorList>
            <person name="Cohen S.P."/>
            <person name="Baruah I.K."/>
            <person name="Amoako-Attah I."/>
            <person name="Bukari Y."/>
            <person name="Meinhardt L.W."/>
            <person name="Bailey B.A."/>
        </authorList>
    </citation>
    <scope>NUCLEOTIDE SEQUENCE [LARGE SCALE GENOMIC DNA]</scope>
    <source>
        <strain evidence="4 5">GH-76</strain>
    </source>
</reference>
<dbReference type="Pfam" id="PF24883">
    <property type="entry name" value="NPHP3_N"/>
    <property type="match status" value="1"/>
</dbReference>
<sequence length="525" mass="58902">MYTPPLVLLLVESGTLGLMPGLLQGSFSAWNSTDLVLTTILPGPPTSEVGTQLRPDIAMNVQNTNTGSGGQNNYNAPDQNVNHGGDQIIGVSVGRDFVRNFTTTTLNPHKSLWDVIAGVGASHRAEQQYSRGECLEGTREEVLRVIHEWRISNGDVPPILWLSGPVGVGKTAIAMTVAKSCEEDGLIESFFFFRSDPRRNDPSNFMLAIAHGLGVRIPRLEPVINGRITSDPKILEATLELQFQELVLKPSLSCEVPGRKTWWRRLLAPLRSRSASPKAPRLIITPSDPNLVIVDGLDECSDSATQLRILASIRDSYQQTPRSPLRFLICSRSESWIQRAFNAQPLRDITRRIVLDDTFSPAKDIERYLVHEFGEIRGNSEYAHIVFPDPWPSTIDLKRLVRLSDRQFVYVVTAVRFIKLPSFHPMKQLSVILDNDAAQRRTKSPFQELDRLYHVILDANPDHDTILTILAVLLLSPHKEMDEEERTRSPEWLELLLGLSSGEIFLKLRAMHSVLEIQGPKDLIR</sequence>
<dbReference type="EMBL" id="JBAHYK010003376">
    <property type="protein sequence ID" value="KAL0563579.1"/>
    <property type="molecule type" value="Genomic_DNA"/>
</dbReference>
<feature type="chain" id="PRO_5047522437" description="Nephrocystin 3-like N-terminal domain-containing protein" evidence="2">
    <location>
        <begin position="18"/>
        <end position="525"/>
    </location>
</feature>
<accession>A0ABR3EL14</accession>
<evidence type="ECO:0000256" key="1">
    <source>
        <dbReference type="ARBA" id="ARBA00022737"/>
    </source>
</evidence>
<feature type="signal peptide" evidence="2">
    <location>
        <begin position="1"/>
        <end position="17"/>
    </location>
</feature>